<dbReference type="InterPro" id="IPR025495">
    <property type="entry name" value="DUF4386"/>
</dbReference>
<protein>
    <submittedName>
        <fullName evidence="2">DUF4386 domain-containing protein</fullName>
    </submittedName>
</protein>
<name>A0A4R0K9M0_9ACTN</name>
<evidence type="ECO:0000256" key="1">
    <source>
        <dbReference type="SAM" id="Phobius"/>
    </source>
</evidence>
<keyword evidence="1" id="KW-0472">Membrane</keyword>
<feature type="transmembrane region" description="Helical" evidence="1">
    <location>
        <begin position="36"/>
        <end position="57"/>
    </location>
</feature>
<feature type="transmembrane region" description="Helical" evidence="1">
    <location>
        <begin position="175"/>
        <end position="193"/>
    </location>
</feature>
<feature type="transmembrane region" description="Helical" evidence="1">
    <location>
        <begin position="82"/>
        <end position="104"/>
    </location>
</feature>
<dbReference type="Proteomes" id="UP000291144">
    <property type="component" value="Unassembled WGS sequence"/>
</dbReference>
<proteinExistence type="predicted"/>
<organism evidence="2 3">
    <name type="scientific">Kribbella pittospori</name>
    <dbReference type="NCBI Taxonomy" id="722689"/>
    <lineage>
        <taxon>Bacteria</taxon>
        <taxon>Bacillati</taxon>
        <taxon>Actinomycetota</taxon>
        <taxon>Actinomycetes</taxon>
        <taxon>Propionibacteriales</taxon>
        <taxon>Kribbellaceae</taxon>
        <taxon>Kribbella</taxon>
    </lineage>
</organism>
<feature type="transmembrane region" description="Helical" evidence="1">
    <location>
        <begin position="116"/>
        <end position="137"/>
    </location>
</feature>
<dbReference type="OrthoDB" id="326446at2"/>
<dbReference type="Pfam" id="PF14329">
    <property type="entry name" value="DUF4386"/>
    <property type="match status" value="1"/>
</dbReference>
<evidence type="ECO:0000313" key="2">
    <source>
        <dbReference type="EMBL" id="TCC54876.1"/>
    </source>
</evidence>
<keyword evidence="1" id="KW-1133">Transmembrane helix</keyword>
<keyword evidence="1" id="KW-0812">Transmembrane</keyword>
<gene>
    <name evidence="2" type="ORF">E0H73_37345</name>
</gene>
<dbReference type="AlphaFoldDB" id="A0A4R0K9M0"/>
<comment type="caution">
    <text evidence="2">The sequence shown here is derived from an EMBL/GenBank/DDBJ whole genome shotgun (WGS) entry which is preliminary data.</text>
</comment>
<accession>A0A4R0K9M0</accession>
<dbReference type="RefSeq" id="WP_131364567.1">
    <property type="nucleotide sequence ID" value="NZ_SJKB01000017.1"/>
</dbReference>
<keyword evidence="3" id="KW-1185">Reference proteome</keyword>
<evidence type="ECO:0000313" key="3">
    <source>
        <dbReference type="Proteomes" id="UP000291144"/>
    </source>
</evidence>
<feature type="transmembrane region" description="Helical" evidence="1">
    <location>
        <begin position="205"/>
        <end position="225"/>
    </location>
</feature>
<reference evidence="2 3" key="1">
    <citation type="submission" date="2019-02" db="EMBL/GenBank/DDBJ databases">
        <title>Kribbella capetownensis sp. nov. and Kribbella speibonae sp. nov., isolated from soil.</title>
        <authorList>
            <person name="Curtis S.M."/>
            <person name="Norton I."/>
            <person name="Everest G.J."/>
            <person name="Meyers P.R."/>
        </authorList>
    </citation>
    <scope>NUCLEOTIDE SEQUENCE [LARGE SCALE GENOMIC DNA]</scope>
    <source>
        <strain evidence="2 3">NRRL B-24813</strain>
    </source>
</reference>
<dbReference type="EMBL" id="SJKB01000017">
    <property type="protein sequence ID" value="TCC54876.1"/>
    <property type="molecule type" value="Genomic_DNA"/>
</dbReference>
<sequence>MDRVERGHQRDEEAEQIDIAQAPAVRSNITTAKVTGIFFIAATVAFMVAATVLSMTFDWPDILRQPADVVLPEYVDGGTSLVWTWFAVAWTYAILAVPILLLPTALKRRDDAALRVATWAGAASVLLALIGFLRWVFVVPPLADTYVNGDTATRTAVAAAWTAQHQYGGALLGEHLGQLLGIAWSVTVSIIILRTKVMPRWAGWLGLLASVLYFTNQGDILATAIPSFPVWDLGGLLGSYLWTIWLLVLGVLLLRRPNSPASS</sequence>
<feature type="transmembrane region" description="Helical" evidence="1">
    <location>
        <begin position="237"/>
        <end position="254"/>
    </location>
</feature>